<dbReference type="Proteomes" id="UP000006718">
    <property type="component" value="Chromosome 16"/>
</dbReference>
<name>A0A5F8AAR3_MACMU</name>
<reference evidence="2" key="3">
    <citation type="submission" date="2025-08" db="UniProtKB">
        <authorList>
            <consortium name="Ensembl"/>
        </authorList>
    </citation>
    <scope>IDENTIFICATION</scope>
    <source>
        <strain evidence="2">17573</strain>
    </source>
</reference>
<evidence type="ECO:0000256" key="1">
    <source>
        <dbReference type="SAM" id="Phobius"/>
    </source>
</evidence>
<dbReference type="Ensembl" id="ENSMMUT00000079589.1">
    <property type="protein sequence ID" value="ENSMMUP00000074471.1"/>
    <property type="gene ID" value="ENSMMUG00000060665.1"/>
</dbReference>
<dbReference type="PANTHER" id="PTHR12138:SF133">
    <property type="entry name" value="SECRETED PROTEIN"/>
    <property type="match status" value="1"/>
</dbReference>
<keyword evidence="1" id="KW-0812">Transmembrane</keyword>
<reference evidence="2" key="2">
    <citation type="submission" date="2019-01" db="EMBL/GenBank/DDBJ databases">
        <authorList>
            <person name="Graves T."/>
            <person name="Eichler E.E."/>
            <person name="Wilson R.K."/>
        </authorList>
    </citation>
    <scope>NUCLEOTIDE SEQUENCE [LARGE SCALE GENOMIC DNA]</scope>
    <source>
        <strain evidence="2">17573</strain>
    </source>
</reference>
<dbReference type="PANTHER" id="PTHR12138">
    <property type="entry name" value="PRIMATE-EXPANDED PROTEIN FAMILY"/>
    <property type="match status" value="1"/>
</dbReference>
<accession>A0A5F8AAR3</accession>
<sequence length="134" mass="14589">MAVLPGQLALPDTCPWFPLFLFFFFLFSLFFFFFLLRQGLAPLPRLECSGAIMAHCSLNLSGSSSPPASGSQVARTTGVCYHAWLIFKFSVEMKSHYVAQASVRLLASSDLPALASQSTEITGVSHRAQPSPSL</sequence>
<dbReference type="AlphaFoldDB" id="A0A5F8AAR3"/>
<keyword evidence="3" id="KW-1185">Reference proteome</keyword>
<dbReference type="VEuPathDB" id="HostDB:ENSMMUG00000060665"/>
<proteinExistence type="predicted"/>
<organism evidence="2 3">
    <name type="scientific">Macaca mulatta</name>
    <name type="common">Rhesus macaque</name>
    <dbReference type="NCBI Taxonomy" id="9544"/>
    <lineage>
        <taxon>Eukaryota</taxon>
        <taxon>Metazoa</taxon>
        <taxon>Chordata</taxon>
        <taxon>Craniata</taxon>
        <taxon>Vertebrata</taxon>
        <taxon>Euteleostomi</taxon>
        <taxon>Mammalia</taxon>
        <taxon>Eutheria</taxon>
        <taxon>Euarchontoglires</taxon>
        <taxon>Primates</taxon>
        <taxon>Haplorrhini</taxon>
        <taxon>Catarrhini</taxon>
        <taxon>Cercopithecidae</taxon>
        <taxon>Cercopithecinae</taxon>
        <taxon>Macaca</taxon>
    </lineage>
</organism>
<evidence type="ECO:0000313" key="3">
    <source>
        <dbReference type="Proteomes" id="UP000006718"/>
    </source>
</evidence>
<evidence type="ECO:0000313" key="2">
    <source>
        <dbReference type="Ensembl" id="ENSMMUP00000074471.1"/>
    </source>
</evidence>
<keyword evidence="1" id="KW-1133">Transmembrane helix</keyword>
<protein>
    <submittedName>
        <fullName evidence="2">Uncharacterized protein</fullName>
    </submittedName>
</protein>
<feature type="transmembrane region" description="Helical" evidence="1">
    <location>
        <begin position="16"/>
        <end position="36"/>
    </location>
</feature>
<dbReference type="InParanoid" id="A0A5F8AAR3"/>
<dbReference type="GeneTree" id="ENSGT01120000271815"/>
<keyword evidence="1" id="KW-0472">Membrane</keyword>
<reference evidence="2" key="4">
    <citation type="submission" date="2025-09" db="UniProtKB">
        <authorList>
            <consortium name="Ensembl"/>
        </authorList>
    </citation>
    <scope>IDENTIFICATION</scope>
    <source>
        <strain evidence="2">17573</strain>
    </source>
</reference>
<reference evidence="3" key="1">
    <citation type="journal article" date="2007" name="Science">
        <title>Evolutionary and biomedical insights from the rhesus macaque genome.</title>
        <authorList>
            <person name="Gibbs R.A."/>
            <person name="Rogers J."/>
            <person name="Katze M.G."/>
            <person name="Bumgarner R."/>
            <person name="Weinstock G.M."/>
            <person name="Mardis E.R."/>
            <person name="Remington K.A."/>
            <person name="Strausberg R.L."/>
            <person name="Venter J.C."/>
            <person name="Wilson R.K."/>
            <person name="Batzer M.A."/>
            <person name="Bustamante C.D."/>
            <person name="Eichler E.E."/>
            <person name="Hahn M.W."/>
            <person name="Hardison R.C."/>
            <person name="Makova K.D."/>
            <person name="Miller W."/>
            <person name="Milosavljevic A."/>
            <person name="Palermo R.E."/>
            <person name="Siepel A."/>
            <person name="Sikela J.M."/>
            <person name="Attaway T."/>
            <person name="Bell S."/>
            <person name="Bernard K.E."/>
            <person name="Buhay C.J."/>
            <person name="Chandrabose M.N."/>
            <person name="Dao M."/>
            <person name="Davis C."/>
            <person name="Delehaunty K.D."/>
            <person name="Ding Y."/>
            <person name="Dinh H.H."/>
            <person name="Dugan-Rocha S."/>
            <person name="Fulton L.A."/>
            <person name="Gabisi R.A."/>
            <person name="Garner T.T."/>
            <person name="Godfrey J."/>
            <person name="Hawes A.C."/>
            <person name="Hernandez J."/>
            <person name="Hines S."/>
            <person name="Holder M."/>
            <person name="Hume J."/>
            <person name="Jhangiani S.N."/>
            <person name="Joshi V."/>
            <person name="Khan Z.M."/>
            <person name="Kirkness E.F."/>
            <person name="Cree A."/>
            <person name="Fowler R.G."/>
            <person name="Lee S."/>
            <person name="Lewis L.R."/>
            <person name="Li Z."/>
            <person name="Liu Y.-S."/>
            <person name="Moore S.M."/>
            <person name="Muzny D."/>
            <person name="Nazareth L.V."/>
            <person name="Ngo D.N."/>
            <person name="Okwuonu G.O."/>
            <person name="Pai G."/>
            <person name="Parker D."/>
            <person name="Paul H.A."/>
            <person name="Pfannkoch C."/>
            <person name="Pohl C.S."/>
            <person name="Rogers Y.-H.C."/>
            <person name="Ruiz S.J."/>
            <person name="Sabo A."/>
            <person name="Santibanez J."/>
            <person name="Schneider B.W."/>
            <person name="Smith S.M."/>
            <person name="Sodergren E."/>
            <person name="Svatek A.F."/>
            <person name="Utterback T.R."/>
            <person name="Vattathil S."/>
            <person name="Warren W."/>
            <person name="White C.S."/>
            <person name="Chinwalla A.T."/>
            <person name="Feng Y."/>
            <person name="Halpern A.L."/>
            <person name="Hillier L.W."/>
            <person name="Huang X."/>
            <person name="Minx P."/>
            <person name="Nelson J.O."/>
            <person name="Pepin K.H."/>
            <person name="Qin X."/>
            <person name="Sutton G.G."/>
            <person name="Venter E."/>
            <person name="Walenz B.P."/>
            <person name="Wallis J.W."/>
            <person name="Worley K.C."/>
            <person name="Yang S.-P."/>
            <person name="Jones S.M."/>
            <person name="Marra M.A."/>
            <person name="Rocchi M."/>
            <person name="Schein J.E."/>
            <person name="Baertsch R."/>
            <person name="Clarke L."/>
            <person name="Csuros M."/>
            <person name="Glasscock J."/>
            <person name="Harris R.A."/>
            <person name="Havlak P."/>
            <person name="Jackson A.R."/>
            <person name="Jiang H."/>
            <person name="Liu Y."/>
            <person name="Messina D.N."/>
            <person name="Shen Y."/>
            <person name="Song H.X.-Z."/>
            <person name="Wylie T."/>
            <person name="Zhang L."/>
            <person name="Birney E."/>
            <person name="Han K."/>
            <person name="Konkel M.K."/>
            <person name="Lee J."/>
            <person name="Smit A.F.A."/>
            <person name="Ullmer B."/>
            <person name="Wang H."/>
            <person name="Xing J."/>
            <person name="Burhans R."/>
            <person name="Cheng Z."/>
            <person name="Karro J.E."/>
            <person name="Ma J."/>
            <person name="Raney B."/>
            <person name="She X."/>
            <person name="Cox M.J."/>
            <person name="Demuth J.P."/>
            <person name="Dumas L.J."/>
            <person name="Han S.-G."/>
            <person name="Hopkins J."/>
            <person name="Karimpour-Fard A."/>
            <person name="Kim Y.H."/>
            <person name="Pollack J.R."/>
            <person name="Vinar T."/>
            <person name="Addo-Quaye C."/>
            <person name="Degenhardt J."/>
            <person name="Denby A."/>
            <person name="Hubisz M.J."/>
            <person name="Indap A."/>
            <person name="Kosiol C."/>
            <person name="Lahn B.T."/>
            <person name="Lawson H.A."/>
            <person name="Marklein A."/>
            <person name="Nielsen R."/>
            <person name="Vallender E.J."/>
            <person name="Clark A.G."/>
            <person name="Ferguson B."/>
            <person name="Hernandez R.D."/>
            <person name="Hirani K."/>
            <person name="Kehrer-Sawatzki H."/>
            <person name="Kolb J."/>
            <person name="Patil S."/>
            <person name="Pu L.-L."/>
            <person name="Ren Y."/>
            <person name="Smith D.G."/>
            <person name="Wheeler D.A."/>
            <person name="Schenck I."/>
            <person name="Ball E.V."/>
            <person name="Chen R."/>
            <person name="Cooper D.N."/>
            <person name="Giardine B."/>
            <person name="Hsu F."/>
            <person name="Kent W.J."/>
            <person name="Lesk A."/>
            <person name="Nelson D.L."/>
            <person name="O'brien W.E."/>
            <person name="Pruefer K."/>
            <person name="Stenson P.D."/>
            <person name="Wallace J.C."/>
            <person name="Ke H."/>
            <person name="Liu X.-M."/>
            <person name="Wang P."/>
            <person name="Xiang A.P."/>
            <person name="Yang F."/>
            <person name="Barber G.P."/>
            <person name="Haussler D."/>
            <person name="Karolchik D."/>
            <person name="Kern A.D."/>
            <person name="Kuhn R.M."/>
            <person name="Smith K.E."/>
            <person name="Zwieg A.S."/>
        </authorList>
    </citation>
    <scope>NUCLEOTIDE SEQUENCE [LARGE SCALE GENOMIC DNA]</scope>
    <source>
        <strain evidence="3">17573</strain>
    </source>
</reference>
<dbReference type="Bgee" id="ENSMMUG00000060665">
    <property type="expression patterns" value="Expressed in intestine and 2 other cell types or tissues"/>
</dbReference>
<dbReference type="PRINTS" id="PR02045">
    <property type="entry name" value="F138DOMAIN"/>
</dbReference>